<dbReference type="GO" id="GO:0044782">
    <property type="term" value="P:cilium organization"/>
    <property type="evidence" value="ECO:0007669"/>
    <property type="project" value="TreeGrafter"/>
</dbReference>
<dbReference type="AlphaFoldDB" id="A0A8T3D7Y4"/>
<organism evidence="5 6">
    <name type="scientific">Albula goreensis</name>
    <dbReference type="NCBI Taxonomy" id="1534307"/>
    <lineage>
        <taxon>Eukaryota</taxon>
        <taxon>Metazoa</taxon>
        <taxon>Chordata</taxon>
        <taxon>Craniata</taxon>
        <taxon>Vertebrata</taxon>
        <taxon>Euteleostomi</taxon>
        <taxon>Actinopterygii</taxon>
        <taxon>Neopterygii</taxon>
        <taxon>Teleostei</taxon>
        <taxon>Albuliformes</taxon>
        <taxon>Albulidae</taxon>
        <taxon>Albula</taxon>
    </lineage>
</organism>
<evidence type="ECO:0000256" key="3">
    <source>
        <dbReference type="ARBA" id="ARBA00033306"/>
    </source>
</evidence>
<proteinExistence type="inferred from homology"/>
<dbReference type="EMBL" id="JAERUA010000014">
    <property type="protein sequence ID" value="KAI1890838.1"/>
    <property type="molecule type" value="Genomic_DNA"/>
</dbReference>
<gene>
    <name evidence="5" type="ORF">AGOR_G00157730</name>
</gene>
<evidence type="ECO:0000313" key="6">
    <source>
        <dbReference type="Proteomes" id="UP000829720"/>
    </source>
</evidence>
<evidence type="ECO:0000256" key="4">
    <source>
        <dbReference type="ARBA" id="ARBA00045261"/>
    </source>
</evidence>
<comment type="caution">
    <text evidence="5">The sequence shown here is derived from an EMBL/GenBank/DDBJ whole genome shotgun (WGS) entry which is preliminary data.</text>
</comment>
<protein>
    <recommendedName>
        <fullName evidence="2">Protein Flattop</fullName>
    </recommendedName>
    <alternativeName>
        <fullName evidence="3">Cilia- and flagella-associated protein 126</fullName>
    </alternativeName>
</protein>
<accession>A0A8T3D7Y4</accession>
<reference evidence="5" key="1">
    <citation type="submission" date="2021-01" db="EMBL/GenBank/DDBJ databases">
        <authorList>
            <person name="Zahm M."/>
            <person name="Roques C."/>
            <person name="Cabau C."/>
            <person name="Klopp C."/>
            <person name="Donnadieu C."/>
            <person name="Jouanno E."/>
            <person name="Lampietro C."/>
            <person name="Louis A."/>
            <person name="Herpin A."/>
            <person name="Echchiki A."/>
            <person name="Berthelot C."/>
            <person name="Parey E."/>
            <person name="Roest-Crollius H."/>
            <person name="Braasch I."/>
            <person name="Postlethwait J."/>
            <person name="Bobe J."/>
            <person name="Montfort J."/>
            <person name="Bouchez O."/>
            <person name="Begum T."/>
            <person name="Mejri S."/>
            <person name="Adams A."/>
            <person name="Chen W.-J."/>
            <person name="Guiguen Y."/>
        </authorList>
    </citation>
    <scope>NUCLEOTIDE SEQUENCE</scope>
    <source>
        <tissue evidence="5">Blood</tissue>
    </source>
</reference>
<sequence>MASNFSANQYENAFRSRKLQNWTIPKQFKERPVAAEGHTTFIANDHGHLLPGVKRETQYTFVGTWDLPRRVAPTFINPTARSLEGQERLRCWSKGQGQRYKGSSFRKIPQETLKSAENVMKDTLTNPPEGLYMAPLELGKRLSQSNAESIELTQPHFKFYW</sequence>
<dbReference type="PANTHER" id="PTHR34639:SF1">
    <property type="entry name" value="PROTEIN FLATTOP"/>
    <property type="match status" value="1"/>
</dbReference>
<comment type="similarity">
    <text evidence="1">Belongs to the Flattop family.</text>
</comment>
<evidence type="ECO:0000313" key="5">
    <source>
        <dbReference type="EMBL" id="KAI1890838.1"/>
    </source>
</evidence>
<evidence type="ECO:0000256" key="1">
    <source>
        <dbReference type="ARBA" id="ARBA00009887"/>
    </source>
</evidence>
<evidence type="ECO:0000256" key="2">
    <source>
        <dbReference type="ARBA" id="ARBA00019181"/>
    </source>
</evidence>
<dbReference type="InterPro" id="IPR038797">
    <property type="entry name" value="Fltp"/>
</dbReference>
<dbReference type="PANTHER" id="PTHR34639">
    <property type="entry name" value="PROTEIN FLATTOP"/>
    <property type="match status" value="1"/>
</dbReference>
<dbReference type="Proteomes" id="UP000829720">
    <property type="component" value="Unassembled WGS sequence"/>
</dbReference>
<dbReference type="OrthoDB" id="521617at2759"/>
<dbReference type="CDD" id="cd23705">
    <property type="entry name" value="Flattop"/>
    <property type="match status" value="1"/>
</dbReference>
<name>A0A8T3D7Y4_9TELE</name>
<dbReference type="GO" id="GO:0036064">
    <property type="term" value="C:ciliary basal body"/>
    <property type="evidence" value="ECO:0007669"/>
    <property type="project" value="TreeGrafter"/>
</dbReference>
<comment type="function">
    <text evidence="4">Microtubule inner protein (MIP) part of the dynein-decorated doublet microtubules (DMTs) in cilia axoneme. Acts as a regulator of cilium basal body docking and positioning in mono- and multiciliated cells. Regulates basal body docking and cilia formation in multiciliated lung cells. Regulates kinocilium positioning and stereocilia bundle morphogenesis in the inner ear.</text>
</comment>
<dbReference type="Pfam" id="PF22611">
    <property type="entry name" value="CFAP126"/>
    <property type="match status" value="1"/>
</dbReference>
<keyword evidence="6" id="KW-1185">Reference proteome</keyword>